<protein>
    <submittedName>
        <fullName evidence="3">THO complex subunit 7 homolog</fullName>
    </submittedName>
</protein>
<evidence type="ECO:0000313" key="2">
    <source>
        <dbReference type="Proteomes" id="UP000095282"/>
    </source>
</evidence>
<feature type="coiled-coil region" evidence="1">
    <location>
        <begin position="47"/>
        <end position="137"/>
    </location>
</feature>
<keyword evidence="1" id="KW-0175">Coiled coil</keyword>
<reference evidence="3" key="1">
    <citation type="submission" date="2016-11" db="UniProtKB">
        <authorList>
            <consortium name="WormBaseParasite"/>
        </authorList>
    </citation>
    <scope>IDENTIFICATION</scope>
</reference>
<dbReference type="Proteomes" id="UP000095282">
    <property type="component" value="Unplaced"/>
</dbReference>
<organism evidence="2 3">
    <name type="scientific">Caenorhabditis tropicalis</name>
    <dbReference type="NCBI Taxonomy" id="1561998"/>
    <lineage>
        <taxon>Eukaryota</taxon>
        <taxon>Metazoa</taxon>
        <taxon>Ecdysozoa</taxon>
        <taxon>Nematoda</taxon>
        <taxon>Chromadorea</taxon>
        <taxon>Rhabditida</taxon>
        <taxon>Rhabditina</taxon>
        <taxon>Rhabditomorpha</taxon>
        <taxon>Rhabditoidea</taxon>
        <taxon>Rhabditidae</taxon>
        <taxon>Peloderinae</taxon>
        <taxon>Caenorhabditis</taxon>
    </lineage>
</organism>
<name>A0A1I7UH42_9PELO</name>
<proteinExistence type="predicted"/>
<dbReference type="AlphaFoldDB" id="A0A1I7UH42"/>
<evidence type="ECO:0000256" key="1">
    <source>
        <dbReference type="SAM" id="Coils"/>
    </source>
</evidence>
<accession>A0A1I7UH42</accession>
<sequence length="184" mass="21634">MATLQEQLAQMKTLCKTLTGSKKDSAERMIVWMEAYANKNSFILEKNNELTHKLAEKEDVIEEAMRIIAEKDWEIQQKNEEIEMLKMLLEDKEEEEEKEKLINRKGIADIISRTKELKAKRLEFAEMDEQIRQLKKLGEAEVEDSENQDSEDSETSFDLLEDTLFVFLNLNFLSFSMIIIEPMF</sequence>
<keyword evidence="2" id="KW-1185">Reference proteome</keyword>
<dbReference type="WBParaSite" id="Csp11.Scaffold629.g9268.t1">
    <property type="protein sequence ID" value="Csp11.Scaffold629.g9268.t1"/>
    <property type="gene ID" value="Csp11.Scaffold629.g9268"/>
</dbReference>
<evidence type="ECO:0000313" key="3">
    <source>
        <dbReference type="WBParaSite" id="Csp11.Scaffold629.g9268.t1"/>
    </source>
</evidence>